<dbReference type="Gene3D" id="3.90.640.20">
    <property type="entry name" value="Heat-shock cognate protein, ATPase"/>
    <property type="match status" value="1"/>
</dbReference>
<keyword evidence="1" id="KW-0732">Signal</keyword>
<feature type="signal peptide" evidence="1">
    <location>
        <begin position="1"/>
        <end position="25"/>
    </location>
</feature>
<dbReference type="InterPro" id="IPR037126">
    <property type="entry name" value="PdaC/RsiV-like_sf"/>
</dbReference>
<dbReference type="Pfam" id="PF13739">
    <property type="entry name" value="PdaC"/>
    <property type="match status" value="1"/>
</dbReference>
<organism evidence="4 5">
    <name type="scientific">Sediminibacillus dalangtanensis</name>
    <dbReference type="NCBI Taxonomy" id="2729421"/>
    <lineage>
        <taxon>Bacteria</taxon>
        <taxon>Bacillati</taxon>
        <taxon>Bacillota</taxon>
        <taxon>Bacilli</taxon>
        <taxon>Bacillales</taxon>
        <taxon>Bacillaceae</taxon>
        <taxon>Sediminibacillus</taxon>
    </lineage>
</organism>
<evidence type="ECO:0000259" key="2">
    <source>
        <dbReference type="Pfam" id="PF11738"/>
    </source>
</evidence>
<dbReference type="RefSeq" id="WP_209368369.1">
    <property type="nucleotide sequence ID" value="NZ_CP046956.1"/>
</dbReference>
<gene>
    <name evidence="4" type="ORF">ERJ70_07645</name>
</gene>
<evidence type="ECO:0000313" key="5">
    <source>
        <dbReference type="Proteomes" id="UP000665043"/>
    </source>
</evidence>
<feature type="domain" description="DUF3298" evidence="2">
    <location>
        <begin position="163"/>
        <end position="246"/>
    </location>
</feature>
<name>A0ABX7VQG8_9BACI</name>
<sequence>MKKAWILLSAAFFCWHSAVPQPAEALSVEPVSDQSDSGSIIIGSKVIQEKTDFVSIDLTIPVVNGLSDRKFEKRLNSHIKKLALEAKKEIIVQAKQGQNNAEQENRPFNPYELKIDYNLKNTDQVLSFTVTTYSYTGGAHGITETDYYNIDLKTNHKLVLTGLFKENSNYQDIINQEIHRQIKEQENAEEGSYFHPDDLFTGASAFQSISEDQSFYIEDGDLVIAFGQYEIAPGYMGEPAFHIPLSTLQEQLQEQYQNLAKSE</sequence>
<accession>A0ABX7VQG8</accession>
<evidence type="ECO:0000256" key="1">
    <source>
        <dbReference type="SAM" id="SignalP"/>
    </source>
</evidence>
<evidence type="ECO:0000313" key="4">
    <source>
        <dbReference type="EMBL" id="QTM99187.1"/>
    </source>
</evidence>
<evidence type="ECO:0000259" key="3">
    <source>
        <dbReference type="Pfam" id="PF13739"/>
    </source>
</evidence>
<dbReference type="Gene3D" id="3.30.565.40">
    <property type="entry name" value="Fervidobacterium nodosum Rt17-B1 like"/>
    <property type="match status" value="1"/>
</dbReference>
<dbReference type="InterPro" id="IPR025303">
    <property type="entry name" value="PdaC"/>
</dbReference>
<feature type="domain" description="Deacetylase PdaC" evidence="3">
    <location>
        <begin position="47"/>
        <end position="143"/>
    </location>
</feature>
<dbReference type="EMBL" id="CP046956">
    <property type="protein sequence ID" value="QTM99187.1"/>
    <property type="molecule type" value="Genomic_DNA"/>
</dbReference>
<protein>
    <submittedName>
        <fullName evidence="4">DUF4163 domain-containing protein</fullName>
    </submittedName>
</protein>
<dbReference type="Pfam" id="PF11738">
    <property type="entry name" value="DUF3298"/>
    <property type="match status" value="1"/>
</dbReference>
<reference evidence="4 5" key="1">
    <citation type="submission" date="2019-12" db="EMBL/GenBank/DDBJ databases">
        <title>The whole genome sequencing of a strain isolated from a Mars analog, Dalangtan Playa.</title>
        <authorList>
            <person name="Huang T."/>
        </authorList>
    </citation>
    <scope>NUCLEOTIDE SEQUENCE [LARGE SCALE GENOMIC DNA]</scope>
    <source>
        <strain evidence="4 5">DP4-553-S</strain>
    </source>
</reference>
<dbReference type="Proteomes" id="UP000665043">
    <property type="component" value="Chromosome"/>
</dbReference>
<keyword evidence="5" id="KW-1185">Reference proteome</keyword>
<dbReference type="InterPro" id="IPR021729">
    <property type="entry name" value="DUF3298"/>
</dbReference>
<proteinExistence type="predicted"/>
<feature type="chain" id="PRO_5046405452" evidence="1">
    <location>
        <begin position="26"/>
        <end position="263"/>
    </location>
</feature>